<name>A0ABW5P9M9_9BACL</name>
<dbReference type="RefSeq" id="WP_377600612.1">
    <property type="nucleotide sequence ID" value="NZ_JBHUME010000005.1"/>
</dbReference>
<organism evidence="1 2">
    <name type="scientific">Paenibacillus gansuensis</name>
    <dbReference type="NCBI Taxonomy" id="306542"/>
    <lineage>
        <taxon>Bacteria</taxon>
        <taxon>Bacillati</taxon>
        <taxon>Bacillota</taxon>
        <taxon>Bacilli</taxon>
        <taxon>Bacillales</taxon>
        <taxon>Paenibacillaceae</taxon>
        <taxon>Paenibacillus</taxon>
    </lineage>
</organism>
<dbReference type="EMBL" id="JBHUME010000005">
    <property type="protein sequence ID" value="MFD2611710.1"/>
    <property type="molecule type" value="Genomic_DNA"/>
</dbReference>
<comment type="caution">
    <text evidence="1">The sequence shown here is derived from an EMBL/GenBank/DDBJ whole genome shotgun (WGS) entry which is preliminary data.</text>
</comment>
<evidence type="ECO:0000313" key="1">
    <source>
        <dbReference type="EMBL" id="MFD2611710.1"/>
    </source>
</evidence>
<sequence length="163" mass="19110">MGTRLYSEYLIKKHCPHVKYVRVHTSGKHTAMIYAWNEDLKLSEEETADLEHFASLYLLQHVCFHVKAYPALRADRVPMIEDLPDRIVEAAMQRDLDQYKILRVINSLFTNADASFQFYDVKTGTIHFEIKSEDPITAIEKELVRKYLYEIIPLGSYVEVHYV</sequence>
<protein>
    <submittedName>
        <fullName evidence="1">Uncharacterized protein</fullName>
    </submittedName>
</protein>
<proteinExistence type="predicted"/>
<gene>
    <name evidence="1" type="ORF">ACFSUF_04655</name>
</gene>
<dbReference type="Proteomes" id="UP001597541">
    <property type="component" value="Unassembled WGS sequence"/>
</dbReference>
<reference evidence="2" key="1">
    <citation type="journal article" date="2019" name="Int. J. Syst. Evol. Microbiol.">
        <title>The Global Catalogue of Microorganisms (GCM) 10K type strain sequencing project: providing services to taxonomists for standard genome sequencing and annotation.</title>
        <authorList>
            <consortium name="The Broad Institute Genomics Platform"/>
            <consortium name="The Broad Institute Genome Sequencing Center for Infectious Disease"/>
            <person name="Wu L."/>
            <person name="Ma J."/>
        </authorList>
    </citation>
    <scope>NUCLEOTIDE SEQUENCE [LARGE SCALE GENOMIC DNA]</scope>
    <source>
        <strain evidence="2">KCTC 3950</strain>
    </source>
</reference>
<evidence type="ECO:0000313" key="2">
    <source>
        <dbReference type="Proteomes" id="UP001597541"/>
    </source>
</evidence>
<keyword evidence="2" id="KW-1185">Reference proteome</keyword>
<accession>A0ABW5P9M9</accession>